<dbReference type="Pfam" id="PF03779">
    <property type="entry name" value="SPW"/>
    <property type="match status" value="1"/>
</dbReference>
<feature type="transmembrane region" description="Helical" evidence="1">
    <location>
        <begin position="87"/>
        <end position="106"/>
    </location>
</feature>
<accession>A0ABN2UW01</accession>
<feature type="transmembrane region" description="Helical" evidence="1">
    <location>
        <begin position="12"/>
        <end position="29"/>
    </location>
</feature>
<gene>
    <name evidence="3" type="ORF">GCM10009720_27080</name>
</gene>
<protein>
    <recommendedName>
        <fullName evidence="2">SPW repeat-containing integral membrane domain-containing protein</fullName>
    </recommendedName>
</protein>
<feature type="transmembrane region" description="Helical" evidence="1">
    <location>
        <begin position="35"/>
        <end position="55"/>
    </location>
</feature>
<keyword evidence="1" id="KW-0472">Membrane</keyword>
<organism evidence="3 4">
    <name type="scientific">Yaniella flava</name>
    <dbReference type="NCBI Taxonomy" id="287930"/>
    <lineage>
        <taxon>Bacteria</taxon>
        <taxon>Bacillati</taxon>
        <taxon>Actinomycetota</taxon>
        <taxon>Actinomycetes</taxon>
        <taxon>Micrococcales</taxon>
        <taxon>Micrococcaceae</taxon>
        <taxon>Yaniella</taxon>
    </lineage>
</organism>
<keyword evidence="1" id="KW-1133">Transmembrane helix</keyword>
<evidence type="ECO:0000259" key="2">
    <source>
        <dbReference type="Pfam" id="PF03779"/>
    </source>
</evidence>
<keyword evidence="4" id="KW-1185">Reference proteome</keyword>
<evidence type="ECO:0000313" key="4">
    <source>
        <dbReference type="Proteomes" id="UP001501461"/>
    </source>
</evidence>
<proteinExistence type="predicted"/>
<evidence type="ECO:0000256" key="1">
    <source>
        <dbReference type="SAM" id="Phobius"/>
    </source>
</evidence>
<evidence type="ECO:0000313" key="3">
    <source>
        <dbReference type="EMBL" id="GAA2044766.1"/>
    </source>
</evidence>
<reference evidence="3 4" key="1">
    <citation type="journal article" date="2019" name="Int. J. Syst. Evol. Microbiol.">
        <title>The Global Catalogue of Microorganisms (GCM) 10K type strain sequencing project: providing services to taxonomists for standard genome sequencing and annotation.</title>
        <authorList>
            <consortium name="The Broad Institute Genomics Platform"/>
            <consortium name="The Broad Institute Genome Sequencing Center for Infectious Disease"/>
            <person name="Wu L."/>
            <person name="Ma J."/>
        </authorList>
    </citation>
    <scope>NUCLEOTIDE SEQUENCE [LARGE SCALE GENOMIC DNA]</scope>
    <source>
        <strain evidence="3 4">JCM 13595</strain>
    </source>
</reference>
<dbReference type="Proteomes" id="UP001501461">
    <property type="component" value="Unassembled WGS sequence"/>
</dbReference>
<comment type="caution">
    <text evidence="3">The sequence shown here is derived from an EMBL/GenBank/DDBJ whole genome shotgun (WGS) entry which is preliminary data.</text>
</comment>
<dbReference type="InterPro" id="IPR005530">
    <property type="entry name" value="SPW"/>
</dbReference>
<feature type="domain" description="SPW repeat-containing integral membrane" evidence="2">
    <location>
        <begin position="10"/>
        <end position="102"/>
    </location>
</feature>
<feature type="transmembrane region" description="Helical" evidence="1">
    <location>
        <begin position="62"/>
        <end position="81"/>
    </location>
</feature>
<dbReference type="EMBL" id="BAAAMN010000057">
    <property type="protein sequence ID" value="GAA2044766.1"/>
    <property type="molecule type" value="Genomic_DNA"/>
</dbReference>
<dbReference type="RefSeq" id="WP_343959661.1">
    <property type="nucleotide sequence ID" value="NZ_BAAAMN010000057.1"/>
</dbReference>
<sequence>MGNRRRWGAWQDWVSVLLGVYFALAPLWIQGAPVVLFVTLGSLVVVASLWAGTTASSTLAEFVKGLLGAAVVLSGLFGAHIEERTAIMNSWMVGAALIALSAFAAYRNRSGRSATNPYDNQHT</sequence>
<name>A0ABN2UW01_9MICC</name>
<keyword evidence="1" id="KW-0812">Transmembrane</keyword>